<evidence type="ECO:0000259" key="2">
    <source>
        <dbReference type="Pfam" id="PF00248"/>
    </source>
</evidence>
<feature type="domain" description="NADP-dependent oxidoreductase" evidence="2">
    <location>
        <begin position="15"/>
        <end position="309"/>
    </location>
</feature>
<protein>
    <submittedName>
        <fullName evidence="3">Putative aldo/keto reductase</fullName>
    </submittedName>
</protein>
<dbReference type="PATRIC" id="fig|1391653.3.peg.3675"/>
<reference evidence="3 4" key="1">
    <citation type="submission" date="2015-08" db="EMBL/GenBank/DDBJ databases">
        <authorList>
            <person name="Babu N.S."/>
            <person name="Beckwith C.J."/>
            <person name="Beseler K.G."/>
            <person name="Brison A."/>
            <person name="Carone J.V."/>
            <person name="Caskin T.P."/>
            <person name="Diamond M."/>
            <person name="Durham M.E."/>
            <person name="Foxe J.M."/>
            <person name="Go M."/>
            <person name="Henderson B.A."/>
            <person name="Jones I.B."/>
            <person name="McGettigan J.A."/>
            <person name="Micheletti S.J."/>
            <person name="Nasrallah M.E."/>
            <person name="Ortiz D."/>
            <person name="Piller C.R."/>
            <person name="Privatt S.R."/>
            <person name="Schneider S.L."/>
            <person name="Sharp S."/>
            <person name="Smith T.C."/>
            <person name="Stanton J.D."/>
            <person name="Ullery H.E."/>
            <person name="Wilson R.J."/>
            <person name="Serrano M.G."/>
            <person name="Buck G."/>
            <person name="Lee V."/>
            <person name="Wang Y."/>
            <person name="Carvalho R."/>
            <person name="Voegtly L."/>
            <person name="Shi R."/>
            <person name="Duckworth R."/>
            <person name="Johnson A."/>
            <person name="Loviza R."/>
            <person name="Walstead R."/>
            <person name="Shah Z."/>
            <person name="Kiflezghi M."/>
            <person name="Wade K."/>
            <person name="Ball S.L."/>
            <person name="Bradley K.W."/>
            <person name="Asai D.J."/>
            <person name="Bowman C.A."/>
            <person name="Russell D.A."/>
            <person name="Pope W.H."/>
            <person name="Jacobs-Sera D."/>
            <person name="Hendrix R.W."/>
            <person name="Hatfull G.F."/>
        </authorList>
    </citation>
    <scope>NUCLEOTIDE SEQUENCE [LARGE SCALE GENOMIC DNA]</scope>
    <source>
        <strain evidence="3 4">DSM 27710</strain>
    </source>
</reference>
<proteinExistence type="predicted"/>
<dbReference type="RefSeq" id="WP_050727200.1">
    <property type="nucleotide sequence ID" value="NZ_CP012332.1"/>
</dbReference>
<evidence type="ECO:0000313" key="4">
    <source>
        <dbReference type="Proteomes" id="UP000055590"/>
    </source>
</evidence>
<dbReference type="GO" id="GO:0016491">
    <property type="term" value="F:oxidoreductase activity"/>
    <property type="evidence" value="ECO:0007669"/>
    <property type="project" value="UniProtKB-KW"/>
</dbReference>
<dbReference type="SUPFAM" id="SSF51430">
    <property type="entry name" value="NAD(P)-linked oxidoreductase"/>
    <property type="match status" value="1"/>
</dbReference>
<evidence type="ECO:0000256" key="1">
    <source>
        <dbReference type="ARBA" id="ARBA00023002"/>
    </source>
</evidence>
<sequence>MERRKLPGTDREVSAIGLGTWVAGGAMWGGSDARLIGKTIEKALELGIDLIDTAPVYGFGRSEEIVGAWLDEAKVRDRVFLATKCGLAWDEAGRIRRDSSPARIRSDVEASLSRLRTERLDLVQIHWPDPATPIAASIEALETLREEGKLLWYGVSNYSAAQLAEATAAGRPVVNQVPYNLFEREIEEDVLPTCRELDVGVFAYGAICRGLLSGKFRPETTFPEGDIRSSDPKFQPPRFARYLAAVDRLRPMAYARNKSLTHLAVRWLLDQPGVTAALWGARSPSQIEQAAGATGWRLAPGELEGIDRIVREEVQAPIGPEFMAPPV</sequence>
<dbReference type="InterPro" id="IPR023210">
    <property type="entry name" value="NADP_OxRdtase_dom"/>
</dbReference>
<organism evidence="3 4">
    <name type="scientific">Vulgatibacter incomptus</name>
    <dbReference type="NCBI Taxonomy" id="1391653"/>
    <lineage>
        <taxon>Bacteria</taxon>
        <taxon>Pseudomonadati</taxon>
        <taxon>Myxococcota</taxon>
        <taxon>Myxococcia</taxon>
        <taxon>Myxococcales</taxon>
        <taxon>Cystobacterineae</taxon>
        <taxon>Vulgatibacteraceae</taxon>
        <taxon>Vulgatibacter</taxon>
    </lineage>
</organism>
<dbReference type="Proteomes" id="UP000055590">
    <property type="component" value="Chromosome"/>
</dbReference>
<keyword evidence="1" id="KW-0560">Oxidoreductase</keyword>
<dbReference type="KEGG" id="vin:AKJ08_3520"/>
<gene>
    <name evidence="3" type="ORF">AKJ08_3520</name>
</gene>
<dbReference type="EMBL" id="CP012332">
    <property type="protein sequence ID" value="AKU93133.1"/>
    <property type="molecule type" value="Genomic_DNA"/>
</dbReference>
<dbReference type="PANTHER" id="PTHR43364:SF4">
    <property type="entry name" value="NAD(P)-LINKED OXIDOREDUCTASE SUPERFAMILY PROTEIN"/>
    <property type="match status" value="1"/>
</dbReference>
<dbReference type="GO" id="GO:0005829">
    <property type="term" value="C:cytosol"/>
    <property type="evidence" value="ECO:0007669"/>
    <property type="project" value="TreeGrafter"/>
</dbReference>
<dbReference type="STRING" id="1391653.AKJ08_3520"/>
<dbReference type="OrthoDB" id="9773828at2"/>
<accession>A0A0K1PHW7</accession>
<dbReference type="AlphaFoldDB" id="A0A0K1PHW7"/>
<evidence type="ECO:0000313" key="3">
    <source>
        <dbReference type="EMBL" id="AKU93133.1"/>
    </source>
</evidence>
<keyword evidence="4" id="KW-1185">Reference proteome</keyword>
<dbReference type="Gene3D" id="3.20.20.100">
    <property type="entry name" value="NADP-dependent oxidoreductase domain"/>
    <property type="match status" value="1"/>
</dbReference>
<name>A0A0K1PHW7_9BACT</name>
<dbReference type="InterPro" id="IPR050523">
    <property type="entry name" value="AKR_Detox_Biosynth"/>
</dbReference>
<dbReference type="InterPro" id="IPR036812">
    <property type="entry name" value="NAD(P)_OxRdtase_dom_sf"/>
</dbReference>
<dbReference type="Pfam" id="PF00248">
    <property type="entry name" value="Aldo_ket_red"/>
    <property type="match status" value="1"/>
</dbReference>
<dbReference type="PANTHER" id="PTHR43364">
    <property type="entry name" value="NADH-SPECIFIC METHYLGLYOXAL REDUCTASE-RELATED"/>
    <property type="match status" value="1"/>
</dbReference>